<gene>
    <name evidence="6" type="ORF">BTJ39_18725</name>
</gene>
<dbReference type="GO" id="GO:0003677">
    <property type="term" value="F:DNA binding"/>
    <property type="evidence" value="ECO:0007669"/>
    <property type="project" value="UniProtKB-KW"/>
</dbReference>
<dbReference type="Proteomes" id="UP000190667">
    <property type="component" value="Unassembled WGS sequence"/>
</dbReference>
<evidence type="ECO:0000256" key="1">
    <source>
        <dbReference type="ARBA" id="ARBA00009437"/>
    </source>
</evidence>
<dbReference type="InterPro" id="IPR036390">
    <property type="entry name" value="WH_DNA-bd_sf"/>
</dbReference>
<evidence type="ECO:0000256" key="4">
    <source>
        <dbReference type="ARBA" id="ARBA00023163"/>
    </source>
</evidence>
<dbReference type="PROSITE" id="PS50931">
    <property type="entry name" value="HTH_LYSR"/>
    <property type="match status" value="1"/>
</dbReference>
<evidence type="ECO:0000313" key="7">
    <source>
        <dbReference type="Proteomes" id="UP000190667"/>
    </source>
</evidence>
<protein>
    <recommendedName>
        <fullName evidence="5">HTH lysR-type domain-containing protein</fullName>
    </recommendedName>
</protein>
<dbReference type="AlphaFoldDB" id="A0A1S8YHP3"/>
<comment type="caution">
    <text evidence="6">The sequence shown here is derived from an EMBL/GenBank/DDBJ whole genome shotgun (WGS) entry which is preliminary data.</text>
</comment>
<keyword evidence="4" id="KW-0804">Transcription</keyword>
<keyword evidence="7" id="KW-1185">Reference proteome</keyword>
<organism evidence="6 7">
    <name type="scientific">Izhakiella australiensis</name>
    <dbReference type="NCBI Taxonomy" id="1926881"/>
    <lineage>
        <taxon>Bacteria</taxon>
        <taxon>Pseudomonadati</taxon>
        <taxon>Pseudomonadota</taxon>
        <taxon>Gammaproteobacteria</taxon>
        <taxon>Enterobacterales</taxon>
        <taxon>Erwiniaceae</taxon>
        <taxon>Izhakiella</taxon>
    </lineage>
</organism>
<feature type="domain" description="HTH lysR-type" evidence="5">
    <location>
        <begin position="4"/>
        <end position="61"/>
    </location>
</feature>
<accession>A0A1S8YHP3</accession>
<proteinExistence type="inferred from homology"/>
<dbReference type="SUPFAM" id="SSF46785">
    <property type="entry name" value="Winged helix' DNA-binding domain"/>
    <property type="match status" value="1"/>
</dbReference>
<dbReference type="InterPro" id="IPR050176">
    <property type="entry name" value="LTTR"/>
</dbReference>
<dbReference type="InterPro" id="IPR036388">
    <property type="entry name" value="WH-like_DNA-bd_sf"/>
</dbReference>
<dbReference type="PANTHER" id="PTHR30579">
    <property type="entry name" value="TRANSCRIPTIONAL REGULATOR"/>
    <property type="match status" value="1"/>
</dbReference>
<dbReference type="InterPro" id="IPR005119">
    <property type="entry name" value="LysR_subst-bd"/>
</dbReference>
<dbReference type="EMBL" id="MRUL01000016">
    <property type="protein sequence ID" value="OON38485.1"/>
    <property type="molecule type" value="Genomic_DNA"/>
</dbReference>
<comment type="similarity">
    <text evidence="1">Belongs to the LysR transcriptional regulatory family.</text>
</comment>
<dbReference type="STRING" id="1926881.BTJ39_18725"/>
<dbReference type="SUPFAM" id="SSF53850">
    <property type="entry name" value="Periplasmic binding protein-like II"/>
    <property type="match status" value="1"/>
</dbReference>
<evidence type="ECO:0000256" key="3">
    <source>
        <dbReference type="ARBA" id="ARBA00023125"/>
    </source>
</evidence>
<dbReference type="Gene3D" id="1.10.10.10">
    <property type="entry name" value="Winged helix-like DNA-binding domain superfamily/Winged helix DNA-binding domain"/>
    <property type="match status" value="1"/>
</dbReference>
<dbReference type="Pfam" id="PF03466">
    <property type="entry name" value="LysR_substrate"/>
    <property type="match status" value="1"/>
</dbReference>
<keyword evidence="2" id="KW-0805">Transcription regulation</keyword>
<name>A0A1S8YHP3_9GAMM</name>
<reference evidence="6 7" key="1">
    <citation type="submission" date="2016-12" db="EMBL/GenBank/DDBJ databases">
        <title>Izhakiella australiana sp. nov. of genus Izhakiella isolated from Australian desert.</title>
        <authorList>
            <person name="Ji M."/>
        </authorList>
    </citation>
    <scope>NUCLEOTIDE SEQUENCE [LARGE SCALE GENOMIC DNA]</scope>
    <source>
        <strain evidence="6 7">D4N98</strain>
    </source>
</reference>
<evidence type="ECO:0000313" key="6">
    <source>
        <dbReference type="EMBL" id="OON38485.1"/>
    </source>
</evidence>
<dbReference type="RefSeq" id="WP_078004223.1">
    <property type="nucleotide sequence ID" value="NZ_MRUL01000016.1"/>
</dbReference>
<evidence type="ECO:0000256" key="2">
    <source>
        <dbReference type="ARBA" id="ARBA00023015"/>
    </source>
</evidence>
<dbReference type="OrthoDB" id="196624at2"/>
<evidence type="ECO:0000259" key="5">
    <source>
        <dbReference type="PROSITE" id="PS50931"/>
    </source>
</evidence>
<dbReference type="Pfam" id="PF00126">
    <property type="entry name" value="HTH_1"/>
    <property type="match status" value="1"/>
</dbReference>
<keyword evidence="3" id="KW-0238">DNA-binding</keyword>
<dbReference type="GO" id="GO:0003700">
    <property type="term" value="F:DNA-binding transcription factor activity"/>
    <property type="evidence" value="ECO:0007669"/>
    <property type="project" value="InterPro"/>
</dbReference>
<dbReference type="Gene3D" id="3.40.190.290">
    <property type="match status" value="1"/>
</dbReference>
<dbReference type="InterPro" id="IPR000847">
    <property type="entry name" value="LysR_HTH_N"/>
</dbReference>
<sequence length="290" mass="32230">MIPFTLLQLEAFVAVCRHGTMTRAAQALRKDRTTLSELINCLEIDLGYALFDRQTRPLSRTPSGDRLYRQAVLFLQEAQAFGGIASQLAAGEGQQLTLSYDVFIPHSMLVSLSAELAGQGVTVNLRCEPRLQGELALAEGRADIGIYQALNRPVGQSFSWQTLGAIEFAVYASPALFAETPVTMMALASHTQLLPWDFMPEYLAQRLQIADRTQSVNERELLIALLRAKQGWAMLPTHFFTQQRVGVERIETVMGRKGMLHPVVALWQPGKVGHTTLRYVLDAAERNFTA</sequence>